<dbReference type="SUPFAM" id="SSF48403">
    <property type="entry name" value="Ankyrin repeat"/>
    <property type="match status" value="1"/>
</dbReference>
<name>A0A7J7JQM3_BUGNE</name>
<evidence type="ECO:0000313" key="1">
    <source>
        <dbReference type="EMBL" id="KAF6028659.1"/>
    </source>
</evidence>
<dbReference type="Gene3D" id="1.10.510.10">
    <property type="entry name" value="Transferase(Phosphotransferase) domain 1"/>
    <property type="match status" value="1"/>
</dbReference>
<dbReference type="SMART" id="SM00248">
    <property type="entry name" value="ANK"/>
    <property type="match status" value="4"/>
</dbReference>
<evidence type="ECO:0000313" key="2">
    <source>
        <dbReference type="Proteomes" id="UP000593567"/>
    </source>
</evidence>
<dbReference type="Proteomes" id="UP000593567">
    <property type="component" value="Unassembled WGS sequence"/>
</dbReference>
<dbReference type="PANTHER" id="PTHR24121:SF23">
    <property type="entry name" value="NO MECHANORECEPTOR POTENTIAL C, ISOFORM H"/>
    <property type="match status" value="1"/>
</dbReference>
<dbReference type="AlphaFoldDB" id="A0A7J7JQM3"/>
<reference evidence="1" key="1">
    <citation type="submission" date="2020-06" db="EMBL/GenBank/DDBJ databases">
        <title>Draft genome of Bugula neritina, a colonial animal packing powerful symbionts and potential medicines.</title>
        <authorList>
            <person name="Rayko M."/>
        </authorList>
    </citation>
    <scope>NUCLEOTIDE SEQUENCE [LARGE SCALE GENOMIC DNA]</scope>
    <source>
        <strain evidence="1">Kwan_BN1</strain>
    </source>
</reference>
<proteinExistence type="predicted"/>
<dbReference type="Pfam" id="PF12796">
    <property type="entry name" value="Ank_2"/>
    <property type="match status" value="1"/>
</dbReference>
<comment type="caution">
    <text evidence="1">The sequence shown here is derived from an EMBL/GenBank/DDBJ whole genome shotgun (WGS) entry which is preliminary data.</text>
</comment>
<keyword evidence="2" id="KW-1185">Reference proteome</keyword>
<organism evidence="1 2">
    <name type="scientific">Bugula neritina</name>
    <name type="common">Brown bryozoan</name>
    <name type="synonym">Sertularia neritina</name>
    <dbReference type="NCBI Taxonomy" id="10212"/>
    <lineage>
        <taxon>Eukaryota</taxon>
        <taxon>Metazoa</taxon>
        <taxon>Spiralia</taxon>
        <taxon>Lophotrochozoa</taxon>
        <taxon>Bryozoa</taxon>
        <taxon>Gymnolaemata</taxon>
        <taxon>Cheilostomatida</taxon>
        <taxon>Flustrina</taxon>
        <taxon>Buguloidea</taxon>
        <taxon>Bugulidae</taxon>
        <taxon>Bugula</taxon>
    </lineage>
</organism>
<dbReference type="EMBL" id="VXIV02001928">
    <property type="protein sequence ID" value="KAF6028659.1"/>
    <property type="molecule type" value="Genomic_DNA"/>
</dbReference>
<dbReference type="OrthoDB" id="5314041at2759"/>
<dbReference type="Gene3D" id="1.25.40.20">
    <property type="entry name" value="Ankyrin repeat-containing domain"/>
    <property type="match status" value="1"/>
</dbReference>
<gene>
    <name evidence="1" type="ORF">EB796_013029</name>
</gene>
<dbReference type="PANTHER" id="PTHR24121">
    <property type="entry name" value="NO MECHANORECEPTOR POTENTIAL C, ISOFORM D-RELATED"/>
    <property type="match status" value="1"/>
</dbReference>
<dbReference type="InterPro" id="IPR002110">
    <property type="entry name" value="Ankyrin_rpt"/>
</dbReference>
<protein>
    <submittedName>
        <fullName evidence="1">Uncharacterized protein</fullName>
    </submittedName>
</protein>
<dbReference type="Pfam" id="PF00023">
    <property type="entry name" value="Ank"/>
    <property type="match status" value="1"/>
</dbReference>
<dbReference type="InterPro" id="IPR036770">
    <property type="entry name" value="Ankyrin_rpt-contain_sf"/>
</dbReference>
<accession>A0A7J7JQM3</accession>
<sequence>MYRAPELLHRYAPTKAADVWSMGVTALEVFTAIQNINDDTLLHVAAYLGRTDIVKLVNNCLLNTADLYRLMRIQNRDGNTPLGCGLVEENTETVKVILNCFPASDMSKVISIPSNNGNTVLSLVAQYGPMDLVKLCVDIIPPEELYAQLLVTDDDGDTVIHCAAYGNQSEAAVYLLDKLTENKLEKYLK</sequence>